<dbReference type="InterPro" id="IPR023875">
    <property type="entry name" value="DNA_repair_put"/>
</dbReference>
<evidence type="ECO:0000313" key="2">
    <source>
        <dbReference type="EMBL" id="OTP18283.1"/>
    </source>
</evidence>
<reference evidence="3" key="3">
    <citation type="submission" date="2024-03" db="EMBL/GenBank/DDBJ databases">
        <title>The Genome Sequence of Enterococcus sp. DIV0242b.</title>
        <authorList>
            <consortium name="The Broad Institute Genomics Platform"/>
            <consortium name="The Broad Institute Microbial Omics Core"/>
            <consortium name="The Broad Institute Genomic Center for Infectious Diseases"/>
            <person name="Earl A."/>
            <person name="Manson A."/>
            <person name="Gilmore M."/>
            <person name="Schwartman J."/>
            <person name="Shea T."/>
            <person name="Abouelleil A."/>
            <person name="Cao P."/>
            <person name="Chapman S."/>
            <person name="Cusick C."/>
            <person name="Young S."/>
            <person name="Neafsey D."/>
            <person name="Nusbaum C."/>
            <person name="Birren B."/>
        </authorList>
    </citation>
    <scope>NUCLEOTIDE SEQUENCE</scope>
    <source>
        <strain evidence="3">9E7_DIV0242</strain>
    </source>
</reference>
<dbReference type="AlphaFoldDB" id="A0A242KAT9"/>
<dbReference type="RefSeq" id="WP_339101851.1">
    <property type="nucleotide sequence ID" value="NZ_CP147247.1"/>
</dbReference>
<dbReference type="EMBL" id="NGMM01000001">
    <property type="protein sequence ID" value="OTP18283.1"/>
    <property type="molecule type" value="Genomic_DNA"/>
</dbReference>
<name>A0A242KAT9_9ENTE</name>
<accession>A0A242KAT9</accession>
<evidence type="ECO:0000259" key="1">
    <source>
        <dbReference type="Pfam" id="PF13566"/>
    </source>
</evidence>
<reference evidence="3" key="2">
    <citation type="submission" date="2017-05" db="EMBL/GenBank/DDBJ databases">
        <authorList>
            <consortium name="The Broad Institute Genomics Platform"/>
            <consortium name="The Broad Institute Genomic Center for Infectious Diseases"/>
            <person name="Earl A."/>
            <person name="Manson A."/>
            <person name="Schwartman J."/>
            <person name="Gilmore M."/>
            <person name="Abouelleil A."/>
            <person name="Cao P."/>
            <person name="Chapman S."/>
            <person name="Cusick C."/>
            <person name="Shea T."/>
            <person name="Young S."/>
            <person name="Neafsey D."/>
            <person name="Nusbaum C."/>
            <person name="Birren B."/>
        </authorList>
    </citation>
    <scope>NUCLEOTIDE SEQUENCE</scope>
    <source>
        <strain evidence="3">9E7_DIV0242</strain>
    </source>
</reference>
<reference evidence="2" key="1">
    <citation type="submission" date="2017-05" db="EMBL/GenBank/DDBJ databases">
        <title>The Genome Sequence of Enterococcus sp. 9E7_DIV0242.</title>
        <authorList>
            <consortium name="The Broad Institute Genomics Platform"/>
            <consortium name="The Broad Institute Genomic Center for Infectious Diseases"/>
            <person name="Earl A."/>
            <person name="Manson A."/>
            <person name="Schwartman J."/>
            <person name="Gilmore M."/>
            <person name="Abouelleil A."/>
            <person name="Cao P."/>
            <person name="Chapman S."/>
            <person name="Cusick C."/>
            <person name="Shea T."/>
            <person name="Young S."/>
            <person name="Neafsey D."/>
            <person name="Nusbaum C."/>
            <person name="Birren B."/>
        </authorList>
    </citation>
    <scope>NUCLEOTIDE SEQUENCE [LARGE SCALE GENOMIC DNA]</scope>
    <source>
        <strain evidence="2">9E7_DIV0242</strain>
    </source>
</reference>
<dbReference type="Proteomes" id="UP000195141">
    <property type="component" value="Chromosome"/>
</dbReference>
<evidence type="ECO:0000313" key="4">
    <source>
        <dbReference type="Proteomes" id="UP000195141"/>
    </source>
</evidence>
<dbReference type="NCBIfam" id="TIGR03915">
    <property type="entry name" value="SAM_7_link_chp"/>
    <property type="match status" value="1"/>
</dbReference>
<organism evidence="2">
    <name type="scientific">Candidatus Enterococcus clewellii</name>
    <dbReference type="NCBI Taxonomy" id="1834193"/>
    <lineage>
        <taxon>Bacteria</taxon>
        <taxon>Bacillati</taxon>
        <taxon>Bacillota</taxon>
        <taxon>Bacilli</taxon>
        <taxon>Lactobacillales</taxon>
        <taxon>Enterococcaceae</taxon>
        <taxon>Enterococcus</taxon>
    </lineage>
</organism>
<dbReference type="InterPro" id="IPR025404">
    <property type="entry name" value="DUF4130"/>
</dbReference>
<keyword evidence="4" id="KW-1185">Reference proteome</keyword>
<dbReference type="Pfam" id="PF13566">
    <property type="entry name" value="DUF4130"/>
    <property type="match status" value="1"/>
</dbReference>
<evidence type="ECO:0000313" key="3">
    <source>
        <dbReference type="EMBL" id="WYJ88329.1"/>
    </source>
</evidence>
<dbReference type="EMBL" id="CP147247">
    <property type="protein sequence ID" value="WYJ88329.1"/>
    <property type="molecule type" value="Genomic_DNA"/>
</dbReference>
<sequence length="249" mass="29404">MLIEHSTETWEYDGSFNGFLTIVYHAFKKQRFPEVILTPATSVETLFLCEWIDKDEEKAHKIYHRLQQRLRIDNFQFILDGFYATVENKEVHLLEAILLALNTKDSLFNFIGHPSVLAIQKGIKTLLGEAHLLTGFVRFEYVGKILFSKISPKYFSLPYICPHFAERYPLESIMIYDETHRLLALIKQGEISFVEDTNCPQFEEQQLEEEIQAQWKTFLQAVTIQERINKKNQLSHMPLRFQKNMPEWQ</sequence>
<proteinExistence type="predicted"/>
<protein>
    <recommendedName>
        <fullName evidence="1">DUF4130 domain-containing protein</fullName>
    </recommendedName>
</protein>
<feature type="domain" description="DUF4130" evidence="1">
    <location>
        <begin position="88"/>
        <end position="247"/>
    </location>
</feature>
<gene>
    <name evidence="3" type="ORF">A5888_000048</name>
    <name evidence="2" type="ORF">A5888_000097</name>
</gene>